<dbReference type="InterPro" id="IPR044636">
    <property type="entry name" value="RADIALIS-like"/>
</dbReference>
<keyword evidence="4" id="KW-0539">Nucleus</keyword>
<dbReference type="Pfam" id="PF23082">
    <property type="entry name" value="Myb_DNA-binding_2"/>
    <property type="match status" value="1"/>
</dbReference>
<dbReference type="InterPro" id="IPR001005">
    <property type="entry name" value="SANT/Myb"/>
</dbReference>
<dbReference type="GO" id="GO:0003700">
    <property type="term" value="F:DNA-binding transcription factor activity"/>
    <property type="evidence" value="ECO:0007669"/>
    <property type="project" value="InterPro"/>
</dbReference>
<protein>
    <recommendedName>
        <fullName evidence="6">Myb-like domain-containing protein</fullName>
    </recommendedName>
</protein>
<dbReference type="InterPro" id="IPR009057">
    <property type="entry name" value="Homeodomain-like_sf"/>
</dbReference>
<accession>A0A0D9VRZ1</accession>
<feature type="domain" description="Myb-like" evidence="6">
    <location>
        <begin position="1"/>
        <end position="50"/>
    </location>
</feature>
<dbReference type="PANTHER" id="PTHR43952">
    <property type="entry name" value="MYB FAMILY TRANSCRIPTION FACTOR-RELATED"/>
    <property type="match status" value="1"/>
</dbReference>
<evidence type="ECO:0000313" key="7">
    <source>
        <dbReference type="EnsemblPlants" id="LPERR03G09600.1"/>
    </source>
</evidence>
<dbReference type="PANTHER" id="PTHR43952:SF17">
    <property type="entry name" value="PROTEIN RADIALIS-LIKE 3"/>
    <property type="match status" value="1"/>
</dbReference>
<keyword evidence="2" id="KW-0805">Transcription regulation</keyword>
<reference evidence="7" key="3">
    <citation type="submission" date="2015-04" db="UniProtKB">
        <authorList>
            <consortium name="EnsemblPlants"/>
        </authorList>
    </citation>
    <scope>IDENTIFICATION</scope>
</reference>
<organism evidence="7 8">
    <name type="scientific">Leersia perrieri</name>
    <dbReference type="NCBI Taxonomy" id="77586"/>
    <lineage>
        <taxon>Eukaryota</taxon>
        <taxon>Viridiplantae</taxon>
        <taxon>Streptophyta</taxon>
        <taxon>Embryophyta</taxon>
        <taxon>Tracheophyta</taxon>
        <taxon>Spermatophyta</taxon>
        <taxon>Magnoliopsida</taxon>
        <taxon>Liliopsida</taxon>
        <taxon>Poales</taxon>
        <taxon>Poaceae</taxon>
        <taxon>BOP clade</taxon>
        <taxon>Oryzoideae</taxon>
        <taxon>Oryzeae</taxon>
        <taxon>Oryzinae</taxon>
        <taxon>Leersia</taxon>
    </lineage>
</organism>
<keyword evidence="8" id="KW-1185">Reference proteome</keyword>
<feature type="compositionally biased region" description="Low complexity" evidence="5">
    <location>
        <begin position="72"/>
        <end position="85"/>
    </location>
</feature>
<proteinExistence type="predicted"/>
<dbReference type="eggNOG" id="KOG0724">
    <property type="taxonomic scope" value="Eukaryota"/>
</dbReference>
<feature type="region of interest" description="Disordered" evidence="5">
    <location>
        <begin position="57"/>
        <end position="85"/>
    </location>
</feature>
<reference evidence="8" key="2">
    <citation type="submission" date="2013-12" db="EMBL/GenBank/DDBJ databases">
        <authorList>
            <person name="Yu Y."/>
            <person name="Lee S."/>
            <person name="de Baynast K."/>
            <person name="Wissotski M."/>
            <person name="Liu L."/>
            <person name="Talag J."/>
            <person name="Goicoechea J."/>
            <person name="Angelova A."/>
            <person name="Jetty R."/>
            <person name="Kudrna D."/>
            <person name="Golser W."/>
            <person name="Rivera L."/>
            <person name="Zhang J."/>
            <person name="Wing R."/>
        </authorList>
    </citation>
    <scope>NUCLEOTIDE SEQUENCE</scope>
</reference>
<evidence type="ECO:0000256" key="2">
    <source>
        <dbReference type="ARBA" id="ARBA00023015"/>
    </source>
</evidence>
<evidence type="ECO:0000256" key="3">
    <source>
        <dbReference type="ARBA" id="ARBA00023163"/>
    </source>
</evidence>
<evidence type="ECO:0000256" key="1">
    <source>
        <dbReference type="ARBA" id="ARBA00004123"/>
    </source>
</evidence>
<dbReference type="Gramene" id="LPERR03G09600.1">
    <property type="protein sequence ID" value="LPERR03G09600.1"/>
    <property type="gene ID" value="LPERR03G09600"/>
</dbReference>
<evidence type="ECO:0000256" key="4">
    <source>
        <dbReference type="ARBA" id="ARBA00023242"/>
    </source>
</evidence>
<dbReference type="HOGENOM" id="CLU_137624_2_2_1"/>
<evidence type="ECO:0000259" key="6">
    <source>
        <dbReference type="PROSITE" id="PS50090"/>
    </source>
</evidence>
<reference evidence="7 8" key="1">
    <citation type="submission" date="2012-08" db="EMBL/GenBank/DDBJ databases">
        <title>Oryza genome evolution.</title>
        <authorList>
            <person name="Wing R.A."/>
        </authorList>
    </citation>
    <scope>NUCLEOTIDE SEQUENCE</scope>
</reference>
<dbReference type="SMART" id="SM00717">
    <property type="entry name" value="SANT"/>
    <property type="match status" value="1"/>
</dbReference>
<dbReference type="STRING" id="77586.A0A0D9VRZ1"/>
<evidence type="ECO:0000313" key="8">
    <source>
        <dbReference type="Proteomes" id="UP000032180"/>
    </source>
</evidence>
<sequence length="85" mass="9473">MAWSTAENQRFERALAFYDEDTPGRWELVAAAVGGGRTADDVRRHYDVLIVDVDKIESGNYGYPGSQGNGNGRNNDSNTNRGRYM</sequence>
<dbReference type="FunFam" id="1.10.10.60:FF:000154">
    <property type="entry name" value="Transcription factor SRM1"/>
    <property type="match status" value="1"/>
</dbReference>
<comment type="subcellular location">
    <subcellularLocation>
        <location evidence="1">Nucleus</location>
    </subcellularLocation>
</comment>
<dbReference type="CDD" id="cd00167">
    <property type="entry name" value="SANT"/>
    <property type="match status" value="1"/>
</dbReference>
<name>A0A0D9VRZ1_9ORYZ</name>
<evidence type="ECO:0000256" key="5">
    <source>
        <dbReference type="SAM" id="MobiDB-lite"/>
    </source>
</evidence>
<dbReference type="Gene3D" id="1.10.10.60">
    <property type="entry name" value="Homeodomain-like"/>
    <property type="match status" value="1"/>
</dbReference>
<dbReference type="GO" id="GO:0005634">
    <property type="term" value="C:nucleus"/>
    <property type="evidence" value="ECO:0007669"/>
    <property type="project" value="UniProtKB-SubCell"/>
</dbReference>
<keyword evidence="3" id="KW-0804">Transcription</keyword>
<dbReference type="Proteomes" id="UP000032180">
    <property type="component" value="Chromosome 3"/>
</dbReference>
<dbReference type="SUPFAM" id="SSF46689">
    <property type="entry name" value="Homeodomain-like"/>
    <property type="match status" value="1"/>
</dbReference>
<dbReference type="PROSITE" id="PS50090">
    <property type="entry name" value="MYB_LIKE"/>
    <property type="match status" value="1"/>
</dbReference>
<dbReference type="EnsemblPlants" id="LPERR03G09600.1">
    <property type="protein sequence ID" value="LPERR03G09600.1"/>
    <property type="gene ID" value="LPERR03G09600"/>
</dbReference>
<dbReference type="AlphaFoldDB" id="A0A0D9VRZ1"/>